<reference evidence="4" key="1">
    <citation type="journal article" date="2014" name="Int. J. Syst. Evol. Microbiol.">
        <title>Complete genome sequence of Corynebacterium casei LMG S-19264T (=DSM 44701T), isolated from a smear-ripened cheese.</title>
        <authorList>
            <consortium name="US DOE Joint Genome Institute (JGI-PGF)"/>
            <person name="Walter F."/>
            <person name="Albersmeier A."/>
            <person name="Kalinowski J."/>
            <person name="Ruckert C."/>
        </authorList>
    </citation>
    <scope>NUCLEOTIDE SEQUENCE</scope>
    <source>
        <strain evidence="4">CGMCC 1.7081</strain>
    </source>
</reference>
<evidence type="ECO:0000313" key="5">
    <source>
        <dbReference type="Proteomes" id="UP000611500"/>
    </source>
</evidence>
<comment type="caution">
    <text evidence="4">The sequence shown here is derived from an EMBL/GenBank/DDBJ whole genome shotgun (WGS) entry which is preliminary data.</text>
</comment>
<feature type="domain" description="Polyvalent protein metallopeptidase" evidence="3">
    <location>
        <begin position="153"/>
        <end position="257"/>
    </location>
</feature>
<evidence type="ECO:0000259" key="2">
    <source>
        <dbReference type="Pfam" id="PF08401"/>
    </source>
</evidence>
<proteinExistence type="predicted"/>
<dbReference type="Pfam" id="PF18818">
    <property type="entry name" value="MPTase-PolyVal"/>
    <property type="match status" value="1"/>
</dbReference>
<dbReference type="InterPro" id="IPR041459">
    <property type="entry name" value="MPTase-PolyVal"/>
</dbReference>
<feature type="compositionally biased region" description="Basic and acidic residues" evidence="1">
    <location>
        <begin position="295"/>
        <end position="315"/>
    </location>
</feature>
<feature type="domain" description="N-terminal" evidence="2">
    <location>
        <begin position="9"/>
        <end position="123"/>
    </location>
</feature>
<protein>
    <submittedName>
        <fullName evidence="4">Antirestriction protein</fullName>
    </submittedName>
</protein>
<dbReference type="GO" id="GO:0003697">
    <property type="term" value="F:single-stranded DNA binding"/>
    <property type="evidence" value="ECO:0007669"/>
    <property type="project" value="InterPro"/>
</dbReference>
<evidence type="ECO:0000259" key="3">
    <source>
        <dbReference type="Pfam" id="PF18818"/>
    </source>
</evidence>
<gene>
    <name evidence="4" type="primary">ardC</name>
    <name evidence="4" type="ORF">GCM10010961_44510</name>
</gene>
<accession>A0A8J3HDS4</accession>
<reference evidence="4" key="2">
    <citation type="submission" date="2020-09" db="EMBL/GenBank/DDBJ databases">
        <authorList>
            <person name="Sun Q."/>
            <person name="Zhou Y."/>
        </authorList>
    </citation>
    <scope>NUCLEOTIDE SEQUENCE</scope>
    <source>
        <strain evidence="4">CGMCC 1.7081</strain>
    </source>
</reference>
<dbReference type="Proteomes" id="UP000611500">
    <property type="component" value="Unassembled WGS sequence"/>
</dbReference>
<dbReference type="AlphaFoldDB" id="A0A8J3HDS4"/>
<organism evidence="4 5">
    <name type="scientific">Pseudodonghicola xiamenensis</name>
    <dbReference type="NCBI Taxonomy" id="337702"/>
    <lineage>
        <taxon>Bacteria</taxon>
        <taxon>Pseudomonadati</taxon>
        <taxon>Pseudomonadota</taxon>
        <taxon>Alphaproteobacteria</taxon>
        <taxon>Rhodobacterales</taxon>
        <taxon>Paracoccaceae</taxon>
        <taxon>Pseudodonghicola</taxon>
    </lineage>
</organism>
<evidence type="ECO:0000256" key="1">
    <source>
        <dbReference type="SAM" id="MobiDB-lite"/>
    </source>
</evidence>
<keyword evidence="5" id="KW-1185">Reference proteome</keyword>
<feature type="region of interest" description="Disordered" evidence="1">
    <location>
        <begin position="266"/>
        <end position="315"/>
    </location>
</feature>
<dbReference type="EMBL" id="BNAP01000057">
    <property type="protein sequence ID" value="GHH05606.1"/>
    <property type="molecule type" value="Genomic_DNA"/>
</dbReference>
<feature type="compositionally biased region" description="Polar residues" evidence="1">
    <location>
        <begin position="283"/>
        <end position="292"/>
    </location>
</feature>
<dbReference type="Pfam" id="PF08401">
    <property type="entry name" value="ArdcN"/>
    <property type="match status" value="1"/>
</dbReference>
<sequence>MSPEPKQFDIQQHVTDSIIEAMEAGTPPWRQPWTGSKAGAAFPLRANGEAYRGINTLMLWLIAGQKGFASPFWFTFKQAKTAGGMVRRGEKSASVVYYNTLETEDEATGEEVRIPYMRGYRVFNADQIDGLPEEFYRPAAVEARDLGTEGDPELDAFFAATGAQIETTEAPEAFYHPGRDVIHMPPVGTFHGAGGYYATLAHETIHWTGHQSRLDRLTKGRDREAYAREELVAEIGACMACLSLGLTPDFGQVTAHISRAGLRPCGATRGSFSAPPVRHRRPWTTSAPTKFSTGRPRERPTLHRREPHETLRPDV</sequence>
<name>A0A8J3HDS4_9RHOB</name>
<evidence type="ECO:0000313" key="4">
    <source>
        <dbReference type="EMBL" id="GHH05606.1"/>
    </source>
</evidence>
<dbReference type="InterPro" id="IPR013610">
    <property type="entry name" value="ArdC_N"/>
</dbReference>